<keyword evidence="3" id="KW-0645">Protease</keyword>
<dbReference type="PANTHER" id="PTHR11963">
    <property type="entry name" value="LEUCINE AMINOPEPTIDASE-RELATED"/>
    <property type="match status" value="1"/>
</dbReference>
<dbReference type="InterPro" id="IPR048816">
    <property type="entry name" value="Peptidase_M17_N_1"/>
</dbReference>
<evidence type="ECO:0000313" key="7">
    <source>
        <dbReference type="EMBL" id="KFL30991.1"/>
    </source>
</evidence>
<evidence type="ECO:0000256" key="1">
    <source>
        <dbReference type="ARBA" id="ARBA00009528"/>
    </source>
</evidence>
<protein>
    <submittedName>
        <fullName evidence="7">Cytochrome C oxidase subunit II</fullName>
    </submittedName>
</protein>
<dbReference type="RefSeq" id="WP_035082798.1">
    <property type="nucleotide sequence ID" value="NZ_JQGC01000009.1"/>
</dbReference>
<dbReference type="STRING" id="46914.JP75_11615"/>
<dbReference type="CDD" id="cd00433">
    <property type="entry name" value="Peptidase_M17"/>
    <property type="match status" value="1"/>
</dbReference>
<reference evidence="7 8" key="1">
    <citation type="submission" date="2014-08" db="EMBL/GenBank/DDBJ databases">
        <authorList>
            <person name="Hassan Y.I."/>
            <person name="Lepp D."/>
            <person name="Zhou T."/>
        </authorList>
    </citation>
    <scope>NUCLEOTIDE SEQUENCE [LARGE SCALE GENOMIC DNA]</scope>
    <source>
        <strain evidence="7 8">IFO13584</strain>
    </source>
</reference>
<evidence type="ECO:0000256" key="3">
    <source>
        <dbReference type="ARBA" id="ARBA00022670"/>
    </source>
</evidence>
<dbReference type="Pfam" id="PF21337">
    <property type="entry name" value="Peptidase_M17_N_1"/>
    <property type="match status" value="1"/>
</dbReference>
<keyword evidence="8" id="KW-1185">Reference proteome</keyword>
<dbReference type="InterPro" id="IPR000819">
    <property type="entry name" value="Peptidase_M17_C"/>
</dbReference>
<dbReference type="PROSITE" id="PS00631">
    <property type="entry name" value="CYTOSOL_AP"/>
    <property type="match status" value="1"/>
</dbReference>
<dbReference type="PANTHER" id="PTHR11963:SF20">
    <property type="entry name" value="PEPTIDASE B"/>
    <property type="match status" value="1"/>
</dbReference>
<keyword evidence="4" id="KW-0378">Hydrolase</keyword>
<feature type="domain" description="Cytosol aminopeptidase" evidence="6">
    <location>
        <begin position="296"/>
        <end position="303"/>
    </location>
</feature>
<dbReference type="GO" id="GO:0005737">
    <property type="term" value="C:cytoplasm"/>
    <property type="evidence" value="ECO:0007669"/>
    <property type="project" value="InterPro"/>
</dbReference>
<keyword evidence="5" id="KW-0464">Manganese</keyword>
<keyword evidence="2" id="KW-0031">Aminopeptidase</keyword>
<dbReference type="OrthoDB" id="9809354at2"/>
<evidence type="ECO:0000256" key="4">
    <source>
        <dbReference type="ARBA" id="ARBA00022801"/>
    </source>
</evidence>
<dbReference type="GO" id="GO:0030145">
    <property type="term" value="F:manganese ion binding"/>
    <property type="evidence" value="ECO:0007669"/>
    <property type="project" value="InterPro"/>
</dbReference>
<dbReference type="InterPro" id="IPR011356">
    <property type="entry name" value="Leucine_aapep/pepB"/>
</dbReference>
<dbReference type="Pfam" id="PF00883">
    <property type="entry name" value="Peptidase_M17"/>
    <property type="match status" value="1"/>
</dbReference>
<dbReference type="AlphaFoldDB" id="A0A087M288"/>
<comment type="caution">
    <text evidence="7">The sequence shown here is derived from an EMBL/GenBank/DDBJ whole genome shotgun (WGS) entry which is preliminary data.</text>
</comment>
<evidence type="ECO:0000313" key="8">
    <source>
        <dbReference type="Proteomes" id="UP000028981"/>
    </source>
</evidence>
<evidence type="ECO:0000256" key="5">
    <source>
        <dbReference type="ARBA" id="ARBA00023211"/>
    </source>
</evidence>
<accession>A0A087M288</accession>
<comment type="similarity">
    <text evidence="1">Belongs to the peptidase M17 family.</text>
</comment>
<name>A0A087M288_9HYPH</name>
<dbReference type="GO" id="GO:0006508">
    <property type="term" value="P:proteolysis"/>
    <property type="evidence" value="ECO:0007669"/>
    <property type="project" value="UniProtKB-KW"/>
</dbReference>
<dbReference type="PRINTS" id="PR00481">
    <property type="entry name" value="LAMNOPPTDASE"/>
</dbReference>
<gene>
    <name evidence="7" type="ORF">JP75_11615</name>
</gene>
<dbReference type="Gene3D" id="3.40.630.10">
    <property type="entry name" value="Zn peptidases"/>
    <property type="match status" value="1"/>
</dbReference>
<evidence type="ECO:0000259" key="6">
    <source>
        <dbReference type="PROSITE" id="PS00631"/>
    </source>
</evidence>
<proteinExistence type="inferred from homology"/>
<organism evidence="7 8">
    <name type="scientific">Devosia riboflavina</name>
    <dbReference type="NCBI Taxonomy" id="46914"/>
    <lineage>
        <taxon>Bacteria</taxon>
        <taxon>Pseudomonadati</taxon>
        <taxon>Pseudomonadota</taxon>
        <taxon>Alphaproteobacteria</taxon>
        <taxon>Hyphomicrobiales</taxon>
        <taxon>Devosiaceae</taxon>
        <taxon>Devosia</taxon>
    </lineage>
</organism>
<dbReference type="GO" id="GO:0070006">
    <property type="term" value="F:metalloaminopeptidase activity"/>
    <property type="evidence" value="ECO:0007669"/>
    <property type="project" value="InterPro"/>
</dbReference>
<dbReference type="EMBL" id="JQGC01000009">
    <property type="protein sequence ID" value="KFL30991.1"/>
    <property type="molecule type" value="Genomic_DNA"/>
</dbReference>
<dbReference type="Proteomes" id="UP000028981">
    <property type="component" value="Unassembled WGS sequence"/>
</dbReference>
<dbReference type="InterPro" id="IPR043472">
    <property type="entry name" value="Macro_dom-like"/>
</dbReference>
<dbReference type="SUPFAM" id="SSF53187">
    <property type="entry name" value="Zn-dependent exopeptidases"/>
    <property type="match status" value="1"/>
</dbReference>
<evidence type="ECO:0000256" key="2">
    <source>
        <dbReference type="ARBA" id="ARBA00022438"/>
    </source>
</evidence>
<dbReference type="Gene3D" id="3.40.220.10">
    <property type="entry name" value="Leucine Aminopeptidase, subunit E, domain 1"/>
    <property type="match status" value="1"/>
</dbReference>
<sequence length="449" mass="47060">MSTPSPIPVIFVGEGGLDGGQLTARQRGWAEANGFSGQRGKLLALPGEGDGLAGYLFGIGAAEGRPAFVAGLAATALPAAEYRLEGELGDPTLAAIAFRLGAYRFDRYREAKPVPTLVLPEGADAGEVDRHVTAATLARDLVNTPSSDLGPDNLHKEVERFASERGMNFKAIVGDDLLAENFPMIHAVGRASAQAPRLLDLTWGDESHPKVTLVGKGVTFDTGGLDIKTAAGMLMMKKDMGGGANILGLAHAIVSAKLPVRLRVLLPVVENAISGNAFRPGDVLHSRRGITVEIGNTDAEGRLILADALALADEESPDLIVDMATLTGAARVALGPELPPLYSTDNALAAEITAAGLAVEDPFWPMPLWSPYDGQLSSKIADMNNTGAGGYAGSVIAALFLRRFVGKAKAWVHLDILAWAPEARPGRPVGATDQGIRALFSVIRQRFGA</sequence>